<proteinExistence type="predicted"/>
<reference evidence="1" key="1">
    <citation type="submission" date="2019-10" db="EMBL/GenBank/DDBJ databases">
        <authorList>
            <consortium name="DOE Joint Genome Institute"/>
            <person name="Kuo A."/>
            <person name="Miyauchi S."/>
            <person name="Kiss E."/>
            <person name="Drula E."/>
            <person name="Kohler A."/>
            <person name="Sanchez-Garcia M."/>
            <person name="Andreopoulos B."/>
            <person name="Barry K.W."/>
            <person name="Bonito G."/>
            <person name="Buee M."/>
            <person name="Carver A."/>
            <person name="Chen C."/>
            <person name="Cichocki N."/>
            <person name="Clum A."/>
            <person name="Culley D."/>
            <person name="Crous P.W."/>
            <person name="Fauchery L."/>
            <person name="Girlanda M."/>
            <person name="Hayes R."/>
            <person name="Keri Z."/>
            <person name="Labutti K."/>
            <person name="Lipzen A."/>
            <person name="Lombard V."/>
            <person name="Magnuson J."/>
            <person name="Maillard F."/>
            <person name="Morin E."/>
            <person name="Murat C."/>
            <person name="Nolan M."/>
            <person name="Ohm R."/>
            <person name="Pangilinan J."/>
            <person name="Pereira M."/>
            <person name="Perotto S."/>
            <person name="Peter M."/>
            <person name="Riley R."/>
            <person name="Sitrit Y."/>
            <person name="Stielow B."/>
            <person name="Szollosi G."/>
            <person name="Zifcakova L."/>
            <person name="Stursova M."/>
            <person name="Spatafora J.W."/>
            <person name="Tedersoo L."/>
            <person name="Vaario L.-M."/>
            <person name="Yamada A."/>
            <person name="Yan M."/>
            <person name="Wang P."/>
            <person name="Xu J."/>
            <person name="Bruns T."/>
            <person name="Baldrian P."/>
            <person name="Vilgalys R."/>
            <person name="Henrissat B."/>
            <person name="Grigoriev I.V."/>
            <person name="Hibbett D."/>
            <person name="Nagy L.G."/>
            <person name="Martin F.M."/>
        </authorList>
    </citation>
    <scope>NUCLEOTIDE SEQUENCE</scope>
    <source>
        <strain evidence="1">P2</strain>
    </source>
</reference>
<protein>
    <submittedName>
        <fullName evidence="1">Zf-DHHC-domain-containing protein</fullName>
    </submittedName>
</protein>
<dbReference type="EMBL" id="MU118066">
    <property type="protein sequence ID" value="KAF9646143.1"/>
    <property type="molecule type" value="Genomic_DNA"/>
</dbReference>
<evidence type="ECO:0000313" key="1">
    <source>
        <dbReference type="EMBL" id="KAF9646143.1"/>
    </source>
</evidence>
<sequence length="425" mass="48696">MAQGVSDKRPRSKEACCADFNKNIQEKRHKRRSKPQPWILLKFAVFLTLGIIGFATYVYIGRFCVPMLTRKPEAMGDRVFGIAFLVIFSILLIVMLWAYVKVCLTSPGFAKDHVQPTPRPEMSSWHTIHDIGGQPYQNDPPSGSPTQPSLVPPPPVHHDVSQSSSGHTAPQSEDTYPPSRTKTISEQNPPGPGRRPPSTPVLAPAYRYCGREGLVKPPRTHHCSACRKCVLKYDHHCPWIGQCVGARNHKFFLQFVFWASLFCAWTFSTLLGFVALPRNHENLDTLKIVIIILTGLFGLFTLTMLGTHMRLILLNMTTVEQMRVQDVKERESEMLSEMYPMCAFAKKRQARARWDEEWGRPMIEGNIWWLGSGQKNWESVMGESVWSWFIPVGKAENDGLDYPVNPRFDDQGRWRRRREWPVHLR</sequence>
<keyword evidence="2" id="KW-1185">Reference proteome</keyword>
<reference evidence="1" key="2">
    <citation type="journal article" date="2020" name="Nat. Commun.">
        <title>Large-scale genome sequencing of mycorrhizal fungi provides insights into the early evolution of symbiotic traits.</title>
        <authorList>
            <person name="Miyauchi S."/>
            <person name="Kiss E."/>
            <person name="Kuo A."/>
            <person name="Drula E."/>
            <person name="Kohler A."/>
            <person name="Sanchez-Garcia M."/>
            <person name="Morin E."/>
            <person name="Andreopoulos B."/>
            <person name="Barry K.W."/>
            <person name="Bonito G."/>
            <person name="Buee M."/>
            <person name="Carver A."/>
            <person name="Chen C."/>
            <person name="Cichocki N."/>
            <person name="Clum A."/>
            <person name="Culley D."/>
            <person name="Crous P.W."/>
            <person name="Fauchery L."/>
            <person name="Girlanda M."/>
            <person name="Hayes R.D."/>
            <person name="Keri Z."/>
            <person name="LaButti K."/>
            <person name="Lipzen A."/>
            <person name="Lombard V."/>
            <person name="Magnuson J."/>
            <person name="Maillard F."/>
            <person name="Murat C."/>
            <person name="Nolan M."/>
            <person name="Ohm R.A."/>
            <person name="Pangilinan J."/>
            <person name="Pereira M.F."/>
            <person name="Perotto S."/>
            <person name="Peter M."/>
            <person name="Pfister S."/>
            <person name="Riley R."/>
            <person name="Sitrit Y."/>
            <person name="Stielow J.B."/>
            <person name="Szollosi G."/>
            <person name="Zifcakova L."/>
            <person name="Stursova M."/>
            <person name="Spatafora J.W."/>
            <person name="Tedersoo L."/>
            <person name="Vaario L.M."/>
            <person name="Yamada A."/>
            <person name="Yan M."/>
            <person name="Wang P."/>
            <person name="Xu J."/>
            <person name="Bruns T."/>
            <person name="Baldrian P."/>
            <person name="Vilgalys R."/>
            <person name="Dunand C."/>
            <person name="Henrissat B."/>
            <person name="Grigoriev I.V."/>
            <person name="Hibbett D."/>
            <person name="Nagy L.G."/>
            <person name="Martin F.M."/>
        </authorList>
    </citation>
    <scope>NUCLEOTIDE SEQUENCE</scope>
    <source>
        <strain evidence="1">P2</strain>
    </source>
</reference>
<gene>
    <name evidence="1" type="ORF">BDM02DRAFT_3271185</name>
</gene>
<dbReference type="Proteomes" id="UP000886501">
    <property type="component" value="Unassembled WGS sequence"/>
</dbReference>
<evidence type="ECO:0000313" key="2">
    <source>
        <dbReference type="Proteomes" id="UP000886501"/>
    </source>
</evidence>
<comment type="caution">
    <text evidence="1">The sequence shown here is derived from an EMBL/GenBank/DDBJ whole genome shotgun (WGS) entry which is preliminary data.</text>
</comment>
<organism evidence="1 2">
    <name type="scientific">Thelephora ganbajun</name>
    <name type="common">Ganba fungus</name>
    <dbReference type="NCBI Taxonomy" id="370292"/>
    <lineage>
        <taxon>Eukaryota</taxon>
        <taxon>Fungi</taxon>
        <taxon>Dikarya</taxon>
        <taxon>Basidiomycota</taxon>
        <taxon>Agaricomycotina</taxon>
        <taxon>Agaricomycetes</taxon>
        <taxon>Thelephorales</taxon>
        <taxon>Thelephoraceae</taxon>
        <taxon>Thelephora</taxon>
    </lineage>
</organism>
<accession>A0ACB6Z9W0</accession>
<name>A0ACB6Z9W0_THEGA</name>